<dbReference type="EMBL" id="PP949967">
    <property type="protein sequence ID" value="XDJ02297.1"/>
    <property type="molecule type" value="Genomic_DNA"/>
</dbReference>
<organism evidence="1">
    <name type="scientific">Pseudomonas phage KV2023</name>
    <dbReference type="NCBI Taxonomy" id="3234047"/>
    <lineage>
        <taxon>Viruses</taxon>
        <taxon>Duplodnaviria</taxon>
        <taxon>Heunggongvirae</taxon>
        <taxon>Uroviricota</taxon>
        <taxon>Caudoviricetes</taxon>
        <taxon>Bruynoghevirus</taxon>
    </lineage>
</organism>
<name>A0AB39C6P0_9CAUD</name>
<proteinExistence type="predicted"/>
<accession>A0AB39C6P0</accession>
<sequence>MVVAIYLYNDLCWRPMSDSNRRLLPRQGSTLTAELMGHNGWDGRARTYDLRVNSSLLYQLSYIPMNS</sequence>
<protein>
    <submittedName>
        <fullName evidence="1">Uncharacterized protein</fullName>
    </submittedName>
</protein>
<dbReference type="AntiFam" id="ANF00012">
    <property type="entry name" value="tRNA translation"/>
</dbReference>
<reference evidence="1" key="1">
    <citation type="submission" date="2024-06" db="EMBL/GenBank/DDBJ databases">
        <authorList>
            <person name="Kandhan P."/>
            <person name="Suresh D."/>
            <person name="Suresh A."/>
            <person name="Gopikrishnan V."/>
        </authorList>
    </citation>
    <scope>NUCLEOTIDE SEQUENCE</scope>
</reference>
<evidence type="ECO:0000313" key="1">
    <source>
        <dbReference type="EMBL" id="XDJ02297.1"/>
    </source>
</evidence>